<evidence type="ECO:0000313" key="4">
    <source>
        <dbReference type="EMBL" id="AZZ38705.1"/>
    </source>
</evidence>
<evidence type="ECO:0000259" key="3">
    <source>
        <dbReference type="Pfam" id="PF05448"/>
    </source>
</evidence>
<dbReference type="KEGG" id="aji:C0Z10_01890"/>
<organism evidence="4 5">
    <name type="scientific">Acidipropionibacterium jensenii</name>
    <dbReference type="NCBI Taxonomy" id="1749"/>
    <lineage>
        <taxon>Bacteria</taxon>
        <taxon>Bacillati</taxon>
        <taxon>Actinomycetota</taxon>
        <taxon>Actinomycetes</taxon>
        <taxon>Propionibacteriales</taxon>
        <taxon>Propionibacteriaceae</taxon>
        <taxon>Acidipropionibacterium</taxon>
    </lineage>
</organism>
<feature type="active site" description="Charge relay system" evidence="1">
    <location>
        <position position="313"/>
    </location>
</feature>
<dbReference type="Gene3D" id="3.40.50.1820">
    <property type="entry name" value="alpha/beta hydrolase"/>
    <property type="match status" value="1"/>
</dbReference>
<dbReference type="PANTHER" id="PTHR40111:SF1">
    <property type="entry name" value="CEPHALOSPORIN-C DEACETYLASE"/>
    <property type="match status" value="1"/>
</dbReference>
<feature type="active site" description="Charge relay system" evidence="1">
    <location>
        <position position="279"/>
    </location>
</feature>
<dbReference type="PANTHER" id="PTHR40111">
    <property type="entry name" value="CEPHALOSPORIN-C DEACETYLASE"/>
    <property type="match status" value="1"/>
</dbReference>
<feature type="domain" description="Acetyl xylan esterase" evidence="3">
    <location>
        <begin position="1"/>
        <end position="323"/>
    </location>
</feature>
<proteinExistence type="predicted"/>
<dbReference type="InterPro" id="IPR029058">
    <property type="entry name" value="AB_hydrolase_fold"/>
</dbReference>
<evidence type="ECO:0000256" key="1">
    <source>
        <dbReference type="PIRSR" id="PIRSR639069-1"/>
    </source>
</evidence>
<feature type="binding site" evidence="2">
    <location>
        <position position="92"/>
    </location>
    <ligand>
        <name>substrate</name>
    </ligand>
</feature>
<dbReference type="EMBL" id="CP025570">
    <property type="protein sequence ID" value="AZZ38705.1"/>
    <property type="molecule type" value="Genomic_DNA"/>
</dbReference>
<gene>
    <name evidence="4" type="ORF">C0Z10_01890</name>
</gene>
<dbReference type="AlphaFoldDB" id="A0A3Q9UJN3"/>
<sequence>MPLTDLSLEQSRDFRPEIAEPEDFESFWGTTLDQHERLPLNTSLTPFDNRQRLVDTWDLRFDGYLGTPVSAWLHAPAGATGPLPVVVQYKGYSSSRRVPFATPFAAAGYAHIVVDPRGQGWAHPTIVDTAPDDGPWGGGSGAPGFMTPHLDDPANHYFRRLYVDAFRALQVARSLDLVDPTRVALVGHSQGGAQVAAVAGLAAMAGVPVSVACVDSPFLSCIRRSVDLAASGPYLEVVSWLRTHPYLVSRAFQTLNHFDIVHFARRASTRALFSVAMMDATCPPSTAWAAYNAWAGAAGGVTKDITVYPFAEHPAGEEVQTWNQLGLLDQILR</sequence>
<reference evidence="5" key="1">
    <citation type="submission" date="2017-12" db="EMBL/GenBank/DDBJ databases">
        <title>Whole genome sequencing of Acidipropionibacterium jensenii strains JS279 and JS280.</title>
        <authorList>
            <person name="Deptula P."/>
            <person name="Laine P."/>
            <person name="Smolander O.-P."/>
            <person name="Paulin L."/>
            <person name="Auvinen P."/>
            <person name="Varmanen P."/>
        </authorList>
    </citation>
    <scope>NUCLEOTIDE SEQUENCE [LARGE SCALE GENOMIC DNA]</scope>
    <source>
        <strain evidence="5">JS280</strain>
    </source>
</reference>
<dbReference type="GO" id="GO:0052689">
    <property type="term" value="F:carboxylic ester hydrolase activity"/>
    <property type="evidence" value="ECO:0007669"/>
    <property type="project" value="TreeGrafter"/>
</dbReference>
<evidence type="ECO:0000256" key="2">
    <source>
        <dbReference type="PIRSR" id="PIRSR639069-2"/>
    </source>
</evidence>
<dbReference type="InterPro" id="IPR039069">
    <property type="entry name" value="CE7"/>
</dbReference>
<dbReference type="Pfam" id="PF05448">
    <property type="entry name" value="AXE1"/>
    <property type="match status" value="1"/>
</dbReference>
<dbReference type="Proteomes" id="UP000285875">
    <property type="component" value="Chromosome"/>
</dbReference>
<dbReference type="GO" id="GO:0005976">
    <property type="term" value="P:polysaccharide metabolic process"/>
    <property type="evidence" value="ECO:0007669"/>
    <property type="project" value="TreeGrafter"/>
</dbReference>
<feature type="active site" description="Nucleophile" evidence="1">
    <location>
        <position position="189"/>
    </location>
</feature>
<evidence type="ECO:0000313" key="5">
    <source>
        <dbReference type="Proteomes" id="UP000285875"/>
    </source>
</evidence>
<dbReference type="RefSeq" id="WP_097798291.1">
    <property type="nucleotide sequence ID" value="NZ_CP025570.1"/>
</dbReference>
<protein>
    <submittedName>
        <fullName evidence="4">Acetylxylan esterase</fullName>
    </submittedName>
</protein>
<dbReference type="SUPFAM" id="SSF53474">
    <property type="entry name" value="alpha/beta-Hydrolases"/>
    <property type="match status" value="1"/>
</dbReference>
<name>A0A3Q9UJN3_9ACTN</name>
<accession>A0A3Q9UJN3</accession>
<dbReference type="InterPro" id="IPR008391">
    <property type="entry name" value="AXE1_dom"/>
</dbReference>